<dbReference type="PROSITE" id="PS50211">
    <property type="entry name" value="DENN"/>
    <property type="match status" value="1"/>
</dbReference>
<keyword evidence="3" id="KW-1185">Reference proteome</keyword>
<comment type="caution">
    <text evidence="2">The sequence shown here is derived from an EMBL/GenBank/DDBJ whole genome shotgun (WGS) entry which is preliminary data.</text>
</comment>
<dbReference type="InterPro" id="IPR001194">
    <property type="entry name" value="cDENN_dom"/>
</dbReference>
<dbReference type="InterPro" id="IPR037516">
    <property type="entry name" value="Tripartite_DENN"/>
</dbReference>
<dbReference type="Gene3D" id="3.30.450.200">
    <property type="match status" value="1"/>
</dbReference>
<dbReference type="Pfam" id="PF02141">
    <property type="entry name" value="DENN"/>
    <property type="match status" value="1"/>
</dbReference>
<dbReference type="Proteomes" id="UP000187209">
    <property type="component" value="Unassembled WGS sequence"/>
</dbReference>
<accession>A0A1R2BCD3</accession>
<gene>
    <name evidence="2" type="ORF">SteCoe_26645</name>
</gene>
<dbReference type="Gene3D" id="3.40.50.11500">
    <property type="match status" value="1"/>
</dbReference>
<dbReference type="SMART" id="SM00801">
    <property type="entry name" value="dDENN"/>
    <property type="match status" value="1"/>
</dbReference>
<evidence type="ECO:0000313" key="2">
    <source>
        <dbReference type="EMBL" id="OMJ74428.1"/>
    </source>
</evidence>
<dbReference type="OrthoDB" id="75250at2759"/>
<dbReference type="InterPro" id="IPR005112">
    <property type="entry name" value="dDENN_dom"/>
</dbReference>
<dbReference type="InterPro" id="IPR005113">
    <property type="entry name" value="uDENN_dom"/>
</dbReference>
<sequence>MIEEIQNYMKEITPLIHSYITVGFPQVAIKSFIERGEKLSPIILSQFPPNETIPDSIPQCCFPWGTDVLSDSSQQVGGSSSQFNFIITNDDGSSLYCACAKTFLPVFEGSANVQRVKSRRMSIKTSDPLDLPSFDTCFATARNRNTISGISAGNSPRDTGSLFVPKCIVLISKAPILDTMFNILKELVKLSSIPLLLPLECYIAHLVLCIPYPPRGMRKIVYQLGSRIFNFAFPEYSQLPLLDTNLGKLLNCLDLKNVLIIFRQLATEQSVVFLSSNENNLTACSYILISFLFPFKWSLLYAPILPEKLIDYLYSPVAFVFGMNSKYRDSVYARCNGSVLIVDLDRNKIEMNLQAVKISQQTRISGDNNLPSLPIHYGDKLKKRLKSILKKHPIGPRYRLISDKLDEGSCEKIREFFFQFFVSILQNYNHYLNKNWTESTINSIFETRKFFNEYQEKNCKFIQRLTKTQMFANFCQSRVKPKNSEEDSEKLFFDDHIQAKLNRSKFRYVKKPTKFIDEAQQNRREEKNVIKLYNCYKSKGQVQYATYPDFSLEVLSNFGLPFPKCEQYTAIADQLVIHLAEPEIKCKSDEDFIFYCWIQIWAATLWYQHDAEHNLRLRELTKVLEMIDSQCKFSPARLYRHLLESCMTVNPSLALPIFSVMSRSSVLINIEIIKLLRQIIAKLFIASSGSNSDQSWLFTYSEGISPTVPVKNCKRIFVESKNSSKQEVSFLLQDFCRNCEKELTAEDIKKGWRNTGDEINCECGAEIKPNLRVKIQIETFGQNKFTTETVSFLNPRSIKGVTDELLSEGENKFHLDVETLRSLNGLVFWNLVWHFYKAGLPYEFIMPYENEVSPSNYININYDDAEFKTTDEKECQTEWDLSSVEEALKKYYEVVQESN</sequence>
<dbReference type="Pfam" id="PF03456">
    <property type="entry name" value="uDENN"/>
    <property type="match status" value="1"/>
</dbReference>
<reference evidence="2 3" key="1">
    <citation type="submission" date="2016-11" db="EMBL/GenBank/DDBJ databases">
        <title>The macronuclear genome of Stentor coeruleus: a giant cell with tiny introns.</title>
        <authorList>
            <person name="Slabodnick M."/>
            <person name="Ruby J.G."/>
            <person name="Reiff S.B."/>
            <person name="Swart E.C."/>
            <person name="Gosai S."/>
            <person name="Prabakaran S."/>
            <person name="Witkowska E."/>
            <person name="Larue G.E."/>
            <person name="Fisher S."/>
            <person name="Freeman R.M."/>
            <person name="Gunawardena J."/>
            <person name="Chu W."/>
            <person name="Stover N.A."/>
            <person name="Gregory B.D."/>
            <person name="Nowacki M."/>
            <person name="Derisi J."/>
            <person name="Roy S.W."/>
            <person name="Marshall W.F."/>
            <person name="Sood P."/>
        </authorList>
    </citation>
    <scope>NUCLEOTIDE SEQUENCE [LARGE SCALE GENOMIC DNA]</scope>
    <source>
        <strain evidence="2">WM001</strain>
    </source>
</reference>
<name>A0A1R2BCD3_9CILI</name>
<dbReference type="EMBL" id="MPUH01000752">
    <property type="protein sequence ID" value="OMJ74428.1"/>
    <property type="molecule type" value="Genomic_DNA"/>
</dbReference>
<dbReference type="InterPro" id="IPR043153">
    <property type="entry name" value="DENN_C"/>
</dbReference>
<dbReference type="PANTHER" id="PTHR12296:SF21">
    <property type="entry name" value="DENN DOMAIN-CONTAINING PROTEIN 3"/>
    <property type="match status" value="1"/>
</dbReference>
<dbReference type="SMART" id="SM00800">
    <property type="entry name" value="uDENN"/>
    <property type="match status" value="1"/>
</dbReference>
<dbReference type="PANTHER" id="PTHR12296">
    <property type="entry name" value="DENN DOMAIN-CONTAINING PROTEIN 4"/>
    <property type="match status" value="1"/>
</dbReference>
<dbReference type="GO" id="GO:0032483">
    <property type="term" value="P:regulation of Rab protein signal transduction"/>
    <property type="evidence" value="ECO:0007669"/>
    <property type="project" value="TreeGrafter"/>
</dbReference>
<dbReference type="InterPro" id="IPR051696">
    <property type="entry name" value="DENN_Domain_GEFs"/>
</dbReference>
<evidence type="ECO:0000259" key="1">
    <source>
        <dbReference type="PROSITE" id="PS50211"/>
    </source>
</evidence>
<evidence type="ECO:0000313" key="3">
    <source>
        <dbReference type="Proteomes" id="UP000187209"/>
    </source>
</evidence>
<dbReference type="GO" id="GO:0031410">
    <property type="term" value="C:cytoplasmic vesicle"/>
    <property type="evidence" value="ECO:0007669"/>
    <property type="project" value="TreeGrafter"/>
</dbReference>
<dbReference type="SMART" id="SM00799">
    <property type="entry name" value="DENN"/>
    <property type="match status" value="1"/>
</dbReference>
<organism evidence="2 3">
    <name type="scientific">Stentor coeruleus</name>
    <dbReference type="NCBI Taxonomy" id="5963"/>
    <lineage>
        <taxon>Eukaryota</taxon>
        <taxon>Sar</taxon>
        <taxon>Alveolata</taxon>
        <taxon>Ciliophora</taxon>
        <taxon>Postciliodesmatophora</taxon>
        <taxon>Heterotrichea</taxon>
        <taxon>Heterotrichida</taxon>
        <taxon>Stentoridae</taxon>
        <taxon>Stentor</taxon>
    </lineage>
</organism>
<dbReference type="AlphaFoldDB" id="A0A1R2BCD3"/>
<protein>
    <recommendedName>
        <fullName evidence="1">UDENN domain-containing protein</fullName>
    </recommendedName>
</protein>
<feature type="domain" description="UDENN" evidence="1">
    <location>
        <begin position="24"/>
        <end position="485"/>
    </location>
</feature>
<proteinExistence type="predicted"/>